<dbReference type="EMBL" id="JALJOR010000002">
    <property type="protein sequence ID" value="KAK9823136.1"/>
    <property type="molecule type" value="Genomic_DNA"/>
</dbReference>
<dbReference type="Pfam" id="PF01435">
    <property type="entry name" value="Peptidase_M48"/>
    <property type="match status" value="1"/>
</dbReference>
<keyword evidence="2" id="KW-0645">Protease</keyword>
<keyword evidence="9" id="KW-1185">Reference proteome</keyword>
<name>A0AAW1QNQ9_9CHLO</name>
<dbReference type="PANTHER" id="PTHR22726">
    <property type="entry name" value="METALLOENDOPEPTIDASE OMA1"/>
    <property type="match status" value="1"/>
</dbReference>
<proteinExistence type="predicted"/>
<dbReference type="PANTHER" id="PTHR22726:SF1">
    <property type="entry name" value="METALLOENDOPEPTIDASE OMA1, MITOCHONDRIAL"/>
    <property type="match status" value="1"/>
</dbReference>
<dbReference type="Gene3D" id="3.30.2010.10">
    <property type="entry name" value="Metalloproteases ('zincins'), catalytic domain"/>
    <property type="match status" value="1"/>
</dbReference>
<dbReference type="GO" id="GO:0016020">
    <property type="term" value="C:membrane"/>
    <property type="evidence" value="ECO:0007669"/>
    <property type="project" value="TreeGrafter"/>
</dbReference>
<keyword evidence="6" id="KW-0482">Metalloprotease</keyword>
<comment type="cofactor">
    <cofactor evidence="1">
        <name>Zn(2+)</name>
        <dbReference type="ChEBI" id="CHEBI:29105"/>
    </cofactor>
</comment>
<evidence type="ECO:0000256" key="5">
    <source>
        <dbReference type="ARBA" id="ARBA00022833"/>
    </source>
</evidence>
<dbReference type="GO" id="GO:0046872">
    <property type="term" value="F:metal ion binding"/>
    <property type="evidence" value="ECO:0007669"/>
    <property type="project" value="UniProtKB-KW"/>
</dbReference>
<keyword evidence="4" id="KW-0378">Hydrolase</keyword>
<evidence type="ECO:0000256" key="6">
    <source>
        <dbReference type="ARBA" id="ARBA00023049"/>
    </source>
</evidence>
<evidence type="ECO:0000313" key="9">
    <source>
        <dbReference type="Proteomes" id="UP001489004"/>
    </source>
</evidence>
<accession>A0AAW1QNQ9</accession>
<evidence type="ECO:0000256" key="2">
    <source>
        <dbReference type="ARBA" id="ARBA00022670"/>
    </source>
</evidence>
<dbReference type="GO" id="GO:0051603">
    <property type="term" value="P:proteolysis involved in protein catabolic process"/>
    <property type="evidence" value="ECO:0007669"/>
    <property type="project" value="TreeGrafter"/>
</dbReference>
<dbReference type="InterPro" id="IPR001915">
    <property type="entry name" value="Peptidase_M48"/>
</dbReference>
<sequence length="456" mass="49243">MQASLGITRTSLAAFHSFQRNPRHVHLRCPHHLQKVPNAPGFSRGKLACRAKVKDRDAVVVSTNKEGGSIVQQITGPLSGLAWTAIPVAIGGGLGALGYGQEGVALGAAVGAAARGAQLLFLQQSVPFTGRKHTLLLPVGVELSMGERIFQQQLRELESSGKVLPSSASDYKLIHKISERVINAVETGRGGGFQSHISKFHWEVVVIEDKTPNAFVLPGGKIVVMTGLIKLMERDEDLLAAVIGHEVAHALARHSTEKMTLGLAITVGVNIAFAAIQFYMQRQQQQNGGQGGRGSPQQGRGYSQRGIPVSYGGPYSSAYGVRRGVPPGYGRGGFGGGRSPLLNPQLISIFTNIFLQMPFSRRAEAEADLIGMKLMALAGYNANKAPETFRRLASMETQKMGGVAGSNTARMVTQINCTHPRSENRVKMLEEELENMRQHGDVALDRVMHDIPYWML</sequence>
<evidence type="ECO:0000256" key="3">
    <source>
        <dbReference type="ARBA" id="ARBA00022723"/>
    </source>
</evidence>
<evidence type="ECO:0000256" key="1">
    <source>
        <dbReference type="ARBA" id="ARBA00001947"/>
    </source>
</evidence>
<keyword evidence="5" id="KW-0862">Zinc</keyword>
<reference evidence="8 9" key="1">
    <citation type="journal article" date="2024" name="Nat. Commun.">
        <title>Phylogenomics reveals the evolutionary origins of lichenization in chlorophyte algae.</title>
        <authorList>
            <person name="Puginier C."/>
            <person name="Libourel C."/>
            <person name="Otte J."/>
            <person name="Skaloud P."/>
            <person name="Haon M."/>
            <person name="Grisel S."/>
            <person name="Petersen M."/>
            <person name="Berrin J.G."/>
            <person name="Delaux P.M."/>
            <person name="Dal Grande F."/>
            <person name="Keller J."/>
        </authorList>
    </citation>
    <scope>NUCLEOTIDE SEQUENCE [LARGE SCALE GENOMIC DNA]</scope>
    <source>
        <strain evidence="8 9">SAG 2043</strain>
    </source>
</reference>
<evidence type="ECO:0000256" key="4">
    <source>
        <dbReference type="ARBA" id="ARBA00022801"/>
    </source>
</evidence>
<evidence type="ECO:0000313" key="8">
    <source>
        <dbReference type="EMBL" id="KAK9823136.1"/>
    </source>
</evidence>
<organism evidence="8 9">
    <name type="scientific">[Myrmecia] bisecta</name>
    <dbReference type="NCBI Taxonomy" id="41462"/>
    <lineage>
        <taxon>Eukaryota</taxon>
        <taxon>Viridiplantae</taxon>
        <taxon>Chlorophyta</taxon>
        <taxon>core chlorophytes</taxon>
        <taxon>Trebouxiophyceae</taxon>
        <taxon>Trebouxiales</taxon>
        <taxon>Trebouxiaceae</taxon>
        <taxon>Myrmecia</taxon>
    </lineage>
</organism>
<feature type="domain" description="Peptidase M48" evidence="7">
    <location>
        <begin position="196"/>
        <end position="432"/>
    </location>
</feature>
<comment type="caution">
    <text evidence="8">The sequence shown here is derived from an EMBL/GenBank/DDBJ whole genome shotgun (WGS) entry which is preliminary data.</text>
</comment>
<dbReference type="InterPro" id="IPR051156">
    <property type="entry name" value="Mito/Outer_Membr_Metalloprot"/>
</dbReference>
<evidence type="ECO:0000259" key="7">
    <source>
        <dbReference type="Pfam" id="PF01435"/>
    </source>
</evidence>
<dbReference type="GO" id="GO:0004222">
    <property type="term" value="F:metalloendopeptidase activity"/>
    <property type="evidence" value="ECO:0007669"/>
    <property type="project" value="InterPro"/>
</dbReference>
<dbReference type="AlphaFoldDB" id="A0AAW1QNQ9"/>
<protein>
    <recommendedName>
        <fullName evidence="7">Peptidase M48 domain-containing protein</fullName>
    </recommendedName>
</protein>
<dbReference type="Proteomes" id="UP001489004">
    <property type="component" value="Unassembled WGS sequence"/>
</dbReference>
<dbReference type="CDD" id="cd07331">
    <property type="entry name" value="M48C_Oma1_like"/>
    <property type="match status" value="1"/>
</dbReference>
<keyword evidence="3" id="KW-0479">Metal-binding</keyword>
<gene>
    <name evidence="8" type="ORF">WJX72_000517</name>
</gene>